<comment type="caution">
    <text evidence="1">The sequence shown here is derived from an EMBL/GenBank/DDBJ whole genome shotgun (WGS) entry which is preliminary data.</text>
</comment>
<evidence type="ECO:0000313" key="1">
    <source>
        <dbReference type="EMBL" id="TWW08175.1"/>
    </source>
</evidence>
<dbReference type="AlphaFoldDB" id="A0A5C6M1Z9"/>
<name>A0A5C6M1Z9_9PLAN</name>
<evidence type="ECO:0000313" key="2">
    <source>
        <dbReference type="Proteomes" id="UP000321083"/>
    </source>
</evidence>
<feature type="non-terminal residue" evidence="1">
    <location>
        <position position="1"/>
    </location>
</feature>
<reference evidence="1 2" key="2">
    <citation type="submission" date="2019-08" db="EMBL/GenBank/DDBJ databases">
        <authorList>
            <person name="Henke P."/>
        </authorList>
    </citation>
    <scope>NUCLEOTIDE SEQUENCE [LARGE SCALE GENOMIC DNA]</scope>
    <source>
        <strain evidence="1">Phe10_nw2017</strain>
    </source>
</reference>
<protein>
    <submittedName>
        <fullName evidence="1">Uncharacterized protein</fullName>
    </submittedName>
</protein>
<keyword evidence="2" id="KW-1185">Reference proteome</keyword>
<accession>A0A5C6M1Z9</accession>
<dbReference type="Proteomes" id="UP000321083">
    <property type="component" value="Unassembled WGS sequence"/>
</dbReference>
<sequence>DFAEGRTVDLSYENPGRKLFTLDLPVAPLPGVKAIGGSMECVGDGRVVISGKTVQVQDCGFADDVDSVALVYRYLIAQHTSFTFHGDRLPLPDEFQVWTVKVDGIETTDFVRVGNRVDFAYPLPLGANVTISLVKEVK</sequence>
<reference evidence="1 2" key="1">
    <citation type="submission" date="2019-08" db="EMBL/GenBank/DDBJ databases">
        <title>100 year-old enigma solved: identification of Planctomyces bekefii, the type genus and species of the phylum Planctomycetes.</title>
        <authorList>
            <person name="Svetlana D.N."/>
            <person name="Overmann J."/>
        </authorList>
    </citation>
    <scope>NUCLEOTIDE SEQUENCE [LARGE SCALE GENOMIC DNA]</scope>
    <source>
        <strain evidence="1">Phe10_nw2017</strain>
    </source>
</reference>
<dbReference type="EMBL" id="SRHE01000803">
    <property type="protein sequence ID" value="TWW08175.1"/>
    <property type="molecule type" value="Genomic_DNA"/>
</dbReference>
<organism evidence="1 2">
    <name type="scientific">Planctomyces bekefii</name>
    <dbReference type="NCBI Taxonomy" id="1653850"/>
    <lineage>
        <taxon>Bacteria</taxon>
        <taxon>Pseudomonadati</taxon>
        <taxon>Planctomycetota</taxon>
        <taxon>Planctomycetia</taxon>
        <taxon>Planctomycetales</taxon>
        <taxon>Planctomycetaceae</taxon>
        <taxon>Planctomyces</taxon>
    </lineage>
</organism>
<proteinExistence type="predicted"/>
<gene>
    <name evidence="1" type="ORF">E3A20_26950</name>
</gene>